<dbReference type="PANTHER" id="PTHR31973:SF187">
    <property type="entry name" value="MUTATOR TRANSPOSASE MUDRA PROTEIN"/>
    <property type="match status" value="1"/>
</dbReference>
<dbReference type="Proteomes" id="UP000504610">
    <property type="component" value="Chromosome 6"/>
</dbReference>
<feature type="region of interest" description="Disordered" evidence="1">
    <location>
        <begin position="249"/>
        <end position="280"/>
    </location>
</feature>
<evidence type="ECO:0000256" key="1">
    <source>
        <dbReference type="SAM" id="MobiDB-lite"/>
    </source>
</evidence>
<feature type="domain" description="MULE transposase" evidence="2">
    <location>
        <begin position="3"/>
        <end position="57"/>
    </location>
</feature>
<gene>
    <name evidence="4" type="primary">LOC108829285</name>
</gene>
<organism evidence="3 4">
    <name type="scientific">Raphanus sativus</name>
    <name type="common">Radish</name>
    <name type="synonym">Raphanus raphanistrum var. sativus</name>
    <dbReference type="NCBI Taxonomy" id="3726"/>
    <lineage>
        <taxon>Eukaryota</taxon>
        <taxon>Viridiplantae</taxon>
        <taxon>Streptophyta</taxon>
        <taxon>Embryophyta</taxon>
        <taxon>Tracheophyta</taxon>
        <taxon>Spermatophyta</taxon>
        <taxon>Magnoliopsida</taxon>
        <taxon>eudicotyledons</taxon>
        <taxon>Gunneridae</taxon>
        <taxon>Pentapetalae</taxon>
        <taxon>rosids</taxon>
        <taxon>malvids</taxon>
        <taxon>Brassicales</taxon>
        <taxon>Brassicaceae</taxon>
        <taxon>Brassiceae</taxon>
        <taxon>Raphanus</taxon>
    </lineage>
</organism>
<dbReference type="GeneID" id="108829285"/>
<evidence type="ECO:0000313" key="3">
    <source>
        <dbReference type="Proteomes" id="UP000504610"/>
    </source>
</evidence>
<dbReference type="OrthoDB" id="1108505at2759"/>
<dbReference type="PANTHER" id="PTHR31973">
    <property type="entry name" value="POLYPROTEIN, PUTATIVE-RELATED"/>
    <property type="match status" value="1"/>
</dbReference>
<dbReference type="RefSeq" id="XP_056843169.1">
    <property type="nucleotide sequence ID" value="XM_056987189.1"/>
</dbReference>
<evidence type="ECO:0000313" key="4">
    <source>
        <dbReference type="RefSeq" id="XP_056843169.1"/>
    </source>
</evidence>
<evidence type="ECO:0000259" key="2">
    <source>
        <dbReference type="Pfam" id="PF10551"/>
    </source>
</evidence>
<dbReference type="Pfam" id="PF10551">
    <property type="entry name" value="MULE"/>
    <property type="match status" value="1"/>
</dbReference>
<dbReference type="KEGG" id="rsz:108829285"/>
<keyword evidence="3" id="KW-1185">Reference proteome</keyword>
<reference evidence="4" key="2">
    <citation type="submission" date="2025-08" db="UniProtKB">
        <authorList>
            <consortium name="RefSeq"/>
        </authorList>
    </citation>
    <scope>IDENTIFICATION</scope>
    <source>
        <tissue evidence="4">Leaf</tissue>
    </source>
</reference>
<reference evidence="3" key="1">
    <citation type="journal article" date="2019" name="Database">
        <title>The radish genome database (RadishGD): an integrated information resource for radish genomics.</title>
        <authorList>
            <person name="Yu H.J."/>
            <person name="Baek S."/>
            <person name="Lee Y.J."/>
            <person name="Cho A."/>
            <person name="Mun J.H."/>
        </authorList>
    </citation>
    <scope>NUCLEOTIDE SEQUENCE [LARGE SCALE GENOMIC DNA]</scope>
    <source>
        <strain evidence="3">cv. WK10039</strain>
    </source>
</reference>
<dbReference type="AlphaFoldDB" id="A0A9W3BV97"/>
<protein>
    <submittedName>
        <fullName evidence="4">Uncharacterized protein LOC108829285</fullName>
    </submittedName>
</protein>
<accession>A0A9W3BV97</accession>
<dbReference type="InterPro" id="IPR018289">
    <property type="entry name" value="MULE_transposase_dom"/>
</dbReference>
<sequence>MEKTHDAWTWFLSMVERIIVDSSTLTIISDRHVSIVSDISQTFPKAHHGACIVHLMRKVVSRYKSKGLAKLVCEAAFQFRRADFDAKFDKIKMANPACFKYLEDIHTSKWSRTYFLGNRYNLMTSNIAEQLNNAISKSRASPIVEMFMFIQRMLTRWFSAMRTKSSKHRGFYIPEVDKVIQTHIKLTKGSKISPSKEWSFSIRGLFGHGNTVHLDTKTQHWIDTYAGVIYPETDIGEFSIPPALPDLPIGPLRTRRPSGRPKESRIPSTGEIPPVKKTKTVPNKCSRCGGTWHNQTRCVCPI</sequence>
<proteinExistence type="predicted"/>
<name>A0A9W3BV97_RAPSA</name>